<dbReference type="EMBL" id="MLYV02001259">
    <property type="protein sequence ID" value="PSR71639.1"/>
    <property type="molecule type" value="Genomic_DNA"/>
</dbReference>
<dbReference type="Proteomes" id="UP000186601">
    <property type="component" value="Unassembled WGS sequence"/>
</dbReference>
<keyword evidence="6" id="KW-1185">Reference proteome</keyword>
<feature type="region of interest" description="Disordered" evidence="2">
    <location>
        <begin position="282"/>
        <end position="372"/>
    </location>
</feature>
<dbReference type="InterPro" id="IPR017930">
    <property type="entry name" value="Myb_dom"/>
</dbReference>
<dbReference type="InterPro" id="IPR009057">
    <property type="entry name" value="Homeodomain-like_sf"/>
</dbReference>
<protein>
    <submittedName>
        <fullName evidence="5">Uncharacterized protein</fullName>
    </submittedName>
</protein>
<dbReference type="STRING" id="98765.A0A2R6NH32"/>
<name>A0A2R6NH32_9APHY</name>
<dbReference type="PANTHER" id="PTHR46734:SF1">
    <property type="entry name" value="TELOMERIC REPEAT-BINDING FACTOR 1"/>
    <property type="match status" value="1"/>
</dbReference>
<accession>A0A2R6NH32</accession>
<feature type="domain" description="Myb-like" evidence="3">
    <location>
        <begin position="114"/>
        <end position="169"/>
    </location>
</feature>
<organism evidence="5 6">
    <name type="scientific">Hermanssonia centrifuga</name>
    <dbReference type="NCBI Taxonomy" id="98765"/>
    <lineage>
        <taxon>Eukaryota</taxon>
        <taxon>Fungi</taxon>
        <taxon>Dikarya</taxon>
        <taxon>Basidiomycota</taxon>
        <taxon>Agaricomycotina</taxon>
        <taxon>Agaricomycetes</taxon>
        <taxon>Polyporales</taxon>
        <taxon>Meruliaceae</taxon>
        <taxon>Hermanssonia</taxon>
    </lineage>
</organism>
<gene>
    <name evidence="5" type="ORF">PHLCEN_2v12492</name>
</gene>
<dbReference type="OrthoDB" id="608866at2759"/>
<feature type="compositionally biased region" description="Pro residues" evidence="2">
    <location>
        <begin position="822"/>
        <end position="835"/>
    </location>
</feature>
<reference evidence="5 6" key="1">
    <citation type="submission" date="2018-02" db="EMBL/GenBank/DDBJ databases">
        <title>Genome sequence of the basidiomycete white-rot fungus Phlebia centrifuga.</title>
        <authorList>
            <person name="Granchi Z."/>
            <person name="Peng M."/>
            <person name="de Vries R.P."/>
            <person name="Hilden K."/>
            <person name="Makela M.R."/>
            <person name="Grigoriev I."/>
            <person name="Riley R."/>
        </authorList>
    </citation>
    <scope>NUCLEOTIDE SEQUENCE [LARGE SCALE GENOMIC DNA]</scope>
    <source>
        <strain evidence="5 6">FBCC195</strain>
    </source>
</reference>
<keyword evidence="1" id="KW-0539">Nucleus</keyword>
<evidence type="ECO:0000259" key="3">
    <source>
        <dbReference type="PROSITE" id="PS50090"/>
    </source>
</evidence>
<feature type="compositionally biased region" description="Low complexity" evidence="2">
    <location>
        <begin position="27"/>
        <end position="36"/>
    </location>
</feature>
<proteinExistence type="predicted"/>
<feature type="region of interest" description="Disordered" evidence="2">
    <location>
        <begin position="1"/>
        <end position="78"/>
    </location>
</feature>
<evidence type="ECO:0000256" key="2">
    <source>
        <dbReference type="SAM" id="MobiDB-lite"/>
    </source>
</evidence>
<dbReference type="SMART" id="SM00717">
    <property type="entry name" value="SANT"/>
    <property type="match status" value="2"/>
</dbReference>
<dbReference type="PROSITE" id="PS51294">
    <property type="entry name" value="HTH_MYB"/>
    <property type="match status" value="2"/>
</dbReference>
<comment type="caution">
    <text evidence="5">The sequence shown here is derived from an EMBL/GenBank/DDBJ whole genome shotgun (WGS) entry which is preliminary data.</text>
</comment>
<evidence type="ECO:0000259" key="4">
    <source>
        <dbReference type="PROSITE" id="PS51294"/>
    </source>
</evidence>
<dbReference type="AlphaFoldDB" id="A0A2R6NH32"/>
<dbReference type="InterPro" id="IPR052450">
    <property type="entry name" value="TRBD-Containing_Protein"/>
</dbReference>
<feature type="region of interest" description="Disordered" evidence="2">
    <location>
        <begin position="690"/>
        <end position="755"/>
    </location>
</feature>
<feature type="region of interest" description="Disordered" evidence="2">
    <location>
        <begin position="941"/>
        <end position="964"/>
    </location>
</feature>
<evidence type="ECO:0000256" key="1">
    <source>
        <dbReference type="ARBA" id="ARBA00023242"/>
    </source>
</evidence>
<evidence type="ECO:0000313" key="5">
    <source>
        <dbReference type="EMBL" id="PSR71639.1"/>
    </source>
</evidence>
<sequence length="964" mass="103967">MTTASPLATLPSSATFSFTAPFPPASQPSTSSPLSSHKQQRRVSLALPSSPRQFPAWSFRDDTSVGVGGASTSTLVPEKKGKMRRICNEDDDSEFTSEGMTALPPHLTQNTGIETKKQRRKWTAQETQMLVDGCQKWGVGNWKAILNDPELKFDNRSPVDLKDRFRTHFPDAYKHHYPNAKTHLSTKARPTNADVAPLFCASRSKKRRPFTPEEDAALKAGYDKHGTVWATIVKDPIFQDQHRRSTDLRDRFRNAWPELYAKAGYKPRATVGKKKRCEVEISTSPLEDNEGSTKERGRTLPVRAATDDQIPSTSTMGGPVRRKRRHTTHGFGLFRGGTKSVPESMVNSEDEDSCSDEEAESLPPPTTAVPQQVSFSSTDMNMEPLAQDTGVPDFLSSSSLSVSDITDSSQSQSQTWSTLDTPLHPWSTSTLGSQGSNISATTNAYSDSLAASPTPSTDYFLPNSPSASGNTGMIGKSAWGPQDWLSPNPRLDPGGTSTNSSHLYAGGLFSPSPIASPSPYPSNQVHPLSLAHLSLNYLGLPHSQTHGAGGNAFSQGVFDRYDLFPLSHDLDLDLDFVSEGFGGTGDTHSAFSDPSAWTGTSGMRAGGFTHHSNYAGDLIFGSRTHQPHGHGHLDYGPGFGFGLGLEGVSSQSVLHTPALPGIDEIELTGITLDDRDPEQEMGMVVENTHGADVSLPSDDMAPSTSHPDGGINGTFTPLALEEIVGIPPNESVDGPQAHGRSLDHDMSNHVTPPATPAVPYRVSGRAHGIHGTHNRSVSVPPSEHRAVVPPRPGHSQVVSPRVKYKPLNATPKRATFNIPQAPSIPAPISQPPSQPPAQQQSYLPPTDFENYDLPFLDLHYYTNSDTGSSSNMFAASTRPLGAQALDLAQTLAQSLAHSHVSHTKSQLCISPSLMQLPPSDRSNHRLSSIHQRGQSVAVVSPQDLLLRKGSDNKRKRSSWDGGPA</sequence>
<evidence type="ECO:0000313" key="6">
    <source>
        <dbReference type="Proteomes" id="UP000186601"/>
    </source>
</evidence>
<feature type="region of interest" description="Disordered" evidence="2">
    <location>
        <begin position="817"/>
        <end position="846"/>
    </location>
</feature>
<dbReference type="PANTHER" id="PTHR46734">
    <property type="entry name" value="TELOMERIC REPEAT-BINDING FACTOR 1 TERF1"/>
    <property type="match status" value="1"/>
</dbReference>
<feature type="region of interest" description="Disordered" evidence="2">
    <location>
        <begin position="399"/>
        <end position="420"/>
    </location>
</feature>
<dbReference type="CDD" id="cd11660">
    <property type="entry name" value="SANT_TRF"/>
    <property type="match status" value="2"/>
</dbReference>
<dbReference type="InterPro" id="IPR001005">
    <property type="entry name" value="SANT/Myb"/>
</dbReference>
<feature type="region of interest" description="Disordered" evidence="2">
    <location>
        <begin position="769"/>
        <end position="798"/>
    </location>
</feature>
<dbReference type="Gene3D" id="1.10.10.60">
    <property type="entry name" value="Homeodomain-like"/>
    <property type="match status" value="2"/>
</dbReference>
<dbReference type="Pfam" id="PF00249">
    <property type="entry name" value="Myb_DNA-binding"/>
    <property type="match status" value="1"/>
</dbReference>
<dbReference type="SUPFAM" id="SSF46689">
    <property type="entry name" value="Homeodomain-like"/>
    <property type="match status" value="2"/>
</dbReference>
<feature type="domain" description="HTH myb-type" evidence="4">
    <location>
        <begin position="116"/>
        <end position="173"/>
    </location>
</feature>
<feature type="compositionally biased region" description="Low complexity" evidence="2">
    <location>
        <begin position="11"/>
        <end position="20"/>
    </location>
</feature>
<feature type="compositionally biased region" description="Acidic residues" evidence="2">
    <location>
        <begin position="348"/>
        <end position="360"/>
    </location>
</feature>
<dbReference type="PROSITE" id="PS50090">
    <property type="entry name" value="MYB_LIKE"/>
    <property type="match status" value="1"/>
</dbReference>
<feature type="domain" description="HTH myb-type" evidence="4">
    <location>
        <begin position="202"/>
        <end position="234"/>
    </location>
</feature>
<feature type="region of interest" description="Disordered" evidence="2">
    <location>
        <begin position="92"/>
        <end position="114"/>
    </location>
</feature>